<name>A0ABP2RFH1_9LEPT</name>
<dbReference type="Gene3D" id="1.10.287.1120">
    <property type="entry name" value="Bipartite methylase S protein"/>
    <property type="match status" value="1"/>
</dbReference>
<dbReference type="InterPro" id="IPR000055">
    <property type="entry name" value="Restrct_endonuc_typeI_TRD"/>
</dbReference>
<dbReference type="Pfam" id="PF01420">
    <property type="entry name" value="Methylase_S"/>
    <property type="match status" value="2"/>
</dbReference>
<evidence type="ECO:0000256" key="3">
    <source>
        <dbReference type="ARBA" id="ARBA00023125"/>
    </source>
</evidence>
<dbReference type="InterPro" id="IPR052021">
    <property type="entry name" value="Type-I_RS_S_subunit"/>
</dbReference>
<protein>
    <submittedName>
        <fullName evidence="5">Type I restriction modification DNA specificity domain protein</fullName>
    </submittedName>
</protein>
<accession>A0ABP2RFH1</accession>
<keyword evidence="6" id="KW-1185">Reference proteome</keyword>
<keyword evidence="2" id="KW-0680">Restriction system</keyword>
<evidence type="ECO:0000313" key="5">
    <source>
        <dbReference type="EMBL" id="EJZ41123.1"/>
    </source>
</evidence>
<evidence type="ECO:0000256" key="2">
    <source>
        <dbReference type="ARBA" id="ARBA00022747"/>
    </source>
</evidence>
<dbReference type="InterPro" id="IPR044946">
    <property type="entry name" value="Restrct_endonuc_typeI_TRD_sf"/>
</dbReference>
<comment type="similarity">
    <text evidence="1">Belongs to the type-I restriction system S methylase family.</text>
</comment>
<sequence length="428" mass="49120">MKQKEKTSTKRNVPRLRFPEFQSVGEWEQRTGDLLFQPISNKDHTLDLPILAITQENGAIPRDLINYQISVMERSVESYKVVEQGDFIISLRSFQGGIEYSFYKGICSPAYIILRKIVPLVDHFYRYYFKTDKYIKSLNKNIEGIRDGKMVSFVQFSEILLPIPSLSEQQKIADCLSSLDEIISLESQKLKALQSYKKGLLQQLFPAEGETVPRLRFPEFKNAGEWEERSIQELIDSNIIIGHLDGNHGELYPRSDEFSESGIPYISANDFVAGTVDFSRCKHLPEQIARLFKKGVARSGDILFAHNATVGPVAKLETKLDFVILSTTATYFRCDNFRLINNFLQFALSCPLFVEQYTRVMKQSTRNQVPITTQRKLKLALPKSKEQQKIANCLSSIDELLTEQSQRLEELKLHKKGLLQQLFPEMGE</sequence>
<feature type="domain" description="Type I restriction modification DNA specificity" evidence="4">
    <location>
        <begin position="225"/>
        <end position="412"/>
    </location>
</feature>
<dbReference type="EMBL" id="AHOM02000010">
    <property type="protein sequence ID" value="EJZ41123.1"/>
    <property type="molecule type" value="Genomic_DNA"/>
</dbReference>
<dbReference type="RefSeq" id="WP_008595310.1">
    <property type="nucleotide sequence ID" value="NZ_AHOM02000010.1"/>
</dbReference>
<evidence type="ECO:0000256" key="1">
    <source>
        <dbReference type="ARBA" id="ARBA00010923"/>
    </source>
</evidence>
<evidence type="ECO:0000259" key="4">
    <source>
        <dbReference type="Pfam" id="PF01420"/>
    </source>
</evidence>
<dbReference type="PANTHER" id="PTHR30408">
    <property type="entry name" value="TYPE-1 RESTRICTION ENZYME ECOKI SPECIFICITY PROTEIN"/>
    <property type="match status" value="1"/>
</dbReference>
<feature type="domain" description="Type I restriction modification DNA specificity" evidence="4">
    <location>
        <begin position="81"/>
        <end position="194"/>
    </location>
</feature>
<keyword evidence="3" id="KW-0238">DNA-binding</keyword>
<evidence type="ECO:0000313" key="6">
    <source>
        <dbReference type="Proteomes" id="UP000018720"/>
    </source>
</evidence>
<dbReference type="SUPFAM" id="SSF116734">
    <property type="entry name" value="DNA methylase specificity domain"/>
    <property type="match status" value="2"/>
</dbReference>
<proteinExistence type="inferred from homology"/>
<gene>
    <name evidence="5" type="ORF">LEP1GSC178_1600</name>
</gene>
<reference evidence="5 6" key="1">
    <citation type="submission" date="2012-08" db="EMBL/GenBank/DDBJ databases">
        <authorList>
            <person name="Harkins D.M."/>
            <person name="Durkin A.S."/>
            <person name="Selengut J.D."/>
            <person name="Sanka R."/>
            <person name="DePew J."/>
            <person name="Purushe J."/>
            <person name="Matthias M.A."/>
            <person name="Vinetz J.M."/>
            <person name="Sutton G.G."/>
            <person name="Nelson W.C."/>
            <person name="Fouts D.E."/>
        </authorList>
    </citation>
    <scope>NUCLEOTIDE SEQUENCE [LARGE SCALE GENOMIC DNA]</scope>
    <source>
        <strain evidence="5 6">MMD4847</strain>
    </source>
</reference>
<dbReference type="Proteomes" id="UP000018720">
    <property type="component" value="Unassembled WGS sequence"/>
</dbReference>
<dbReference type="PANTHER" id="PTHR30408:SF12">
    <property type="entry name" value="TYPE I RESTRICTION ENZYME MJAVIII SPECIFICITY SUBUNIT"/>
    <property type="match status" value="1"/>
</dbReference>
<dbReference type="Gene3D" id="3.90.220.20">
    <property type="entry name" value="DNA methylase specificity domains"/>
    <property type="match status" value="2"/>
</dbReference>
<comment type="caution">
    <text evidence="5">The sequence shown here is derived from an EMBL/GenBank/DDBJ whole genome shotgun (WGS) entry which is preliminary data.</text>
</comment>
<organism evidence="5 6">
    <name type="scientific">Leptospira licerasiae str. MMD4847</name>
    <dbReference type="NCBI Taxonomy" id="1049971"/>
    <lineage>
        <taxon>Bacteria</taxon>
        <taxon>Pseudomonadati</taxon>
        <taxon>Spirochaetota</taxon>
        <taxon>Spirochaetia</taxon>
        <taxon>Leptospirales</taxon>
        <taxon>Leptospiraceae</taxon>
        <taxon>Leptospira</taxon>
    </lineage>
</organism>